<accession>A0A6A2YF67</accession>
<sequence length="166" mass="17968">MTHLANLLSPGTVLVFQLLSPIFTSQGDCDYVGLLMTAVLVFLCGLSCFVSSFTDSFRNKDGNVCYGLDTLKSLWVTDGSATLPPESAAKYKLRFIDFVRACLSVLVFAAMALFDENVVSFLYPTPSSHAREILTALPVGIEVLGSMLFVVFPTTRHGIGFPLSAN</sequence>
<dbReference type="PANTHER" id="PTHR31621:SF0">
    <property type="entry name" value="PROTEIN DMP6"/>
    <property type="match status" value="1"/>
</dbReference>
<organism evidence="7 8">
    <name type="scientific">Hibiscus syriacus</name>
    <name type="common">Rose of Sharon</name>
    <dbReference type="NCBI Taxonomy" id="106335"/>
    <lineage>
        <taxon>Eukaryota</taxon>
        <taxon>Viridiplantae</taxon>
        <taxon>Streptophyta</taxon>
        <taxon>Embryophyta</taxon>
        <taxon>Tracheophyta</taxon>
        <taxon>Spermatophyta</taxon>
        <taxon>Magnoliopsida</taxon>
        <taxon>eudicotyledons</taxon>
        <taxon>Gunneridae</taxon>
        <taxon>Pentapetalae</taxon>
        <taxon>rosids</taxon>
        <taxon>malvids</taxon>
        <taxon>Malvales</taxon>
        <taxon>Malvaceae</taxon>
        <taxon>Malvoideae</taxon>
        <taxon>Hibiscus</taxon>
    </lineage>
</organism>
<dbReference type="GO" id="GO:0016020">
    <property type="term" value="C:membrane"/>
    <property type="evidence" value="ECO:0007669"/>
    <property type="project" value="UniProtKB-SubCell"/>
</dbReference>
<dbReference type="AlphaFoldDB" id="A0A6A2YF67"/>
<evidence type="ECO:0000256" key="4">
    <source>
        <dbReference type="ARBA" id="ARBA00022989"/>
    </source>
</evidence>
<feature type="transmembrane region" description="Helical" evidence="6">
    <location>
        <begin position="133"/>
        <end position="152"/>
    </location>
</feature>
<evidence type="ECO:0000256" key="3">
    <source>
        <dbReference type="ARBA" id="ARBA00022692"/>
    </source>
</evidence>
<evidence type="ECO:0000256" key="6">
    <source>
        <dbReference type="SAM" id="Phobius"/>
    </source>
</evidence>
<evidence type="ECO:0000256" key="1">
    <source>
        <dbReference type="ARBA" id="ARBA00004141"/>
    </source>
</evidence>
<dbReference type="PANTHER" id="PTHR31621">
    <property type="entry name" value="PROTEIN DMP3"/>
    <property type="match status" value="1"/>
</dbReference>
<name>A0A6A2YF67_HIBSY</name>
<proteinExistence type="inferred from homology"/>
<evidence type="ECO:0000256" key="5">
    <source>
        <dbReference type="ARBA" id="ARBA00023136"/>
    </source>
</evidence>
<keyword evidence="4 6" id="KW-1133">Transmembrane helix</keyword>
<keyword evidence="3 6" id="KW-0812">Transmembrane</keyword>
<feature type="transmembrane region" description="Helical" evidence="6">
    <location>
        <begin position="34"/>
        <end position="53"/>
    </location>
</feature>
<comment type="subcellular location">
    <subcellularLocation>
        <location evidence="1">Membrane</location>
        <topology evidence="1">Multi-pass membrane protein</topology>
    </subcellularLocation>
</comment>
<evidence type="ECO:0000313" key="7">
    <source>
        <dbReference type="EMBL" id="KAE8673377.1"/>
    </source>
</evidence>
<feature type="transmembrane region" description="Helical" evidence="6">
    <location>
        <begin position="95"/>
        <end position="113"/>
    </location>
</feature>
<comment type="caution">
    <text evidence="7">The sequence shown here is derived from an EMBL/GenBank/DDBJ whole genome shotgun (WGS) entry which is preliminary data.</text>
</comment>
<keyword evidence="5 6" id="KW-0472">Membrane</keyword>
<keyword evidence="8" id="KW-1185">Reference proteome</keyword>
<protein>
    <submittedName>
        <fullName evidence="7">Glucose-6-phosphate/phosphate translocator-related</fullName>
    </submittedName>
</protein>
<dbReference type="Proteomes" id="UP000436088">
    <property type="component" value="Unassembled WGS sequence"/>
</dbReference>
<dbReference type="GO" id="GO:0010256">
    <property type="term" value="P:endomembrane system organization"/>
    <property type="evidence" value="ECO:0007669"/>
    <property type="project" value="TreeGrafter"/>
</dbReference>
<gene>
    <name evidence="7" type="ORF">F3Y22_tig00111792pilonHSYRG00137</name>
</gene>
<reference evidence="7" key="1">
    <citation type="submission" date="2019-09" db="EMBL/GenBank/DDBJ databases">
        <title>Draft genome information of white flower Hibiscus syriacus.</title>
        <authorList>
            <person name="Kim Y.-M."/>
        </authorList>
    </citation>
    <scope>NUCLEOTIDE SEQUENCE [LARGE SCALE GENOMIC DNA]</scope>
    <source>
        <strain evidence="7">YM2019G1</strain>
    </source>
</reference>
<dbReference type="InterPro" id="IPR007770">
    <property type="entry name" value="DMP"/>
</dbReference>
<dbReference type="Pfam" id="PF05078">
    <property type="entry name" value="DUF679"/>
    <property type="match status" value="1"/>
</dbReference>
<dbReference type="GO" id="GO:0005737">
    <property type="term" value="C:cytoplasm"/>
    <property type="evidence" value="ECO:0007669"/>
    <property type="project" value="UniProtKB-ARBA"/>
</dbReference>
<comment type="similarity">
    <text evidence="2">Belongs to the plant DMP1 protein family.</text>
</comment>
<evidence type="ECO:0000313" key="8">
    <source>
        <dbReference type="Proteomes" id="UP000436088"/>
    </source>
</evidence>
<dbReference type="EMBL" id="VEPZ02001428">
    <property type="protein sequence ID" value="KAE8673377.1"/>
    <property type="molecule type" value="Genomic_DNA"/>
</dbReference>
<evidence type="ECO:0000256" key="2">
    <source>
        <dbReference type="ARBA" id="ARBA00008707"/>
    </source>
</evidence>